<dbReference type="RefSeq" id="WP_378610635.1">
    <property type="nucleotide sequence ID" value="NZ_JBHSAX010000003.1"/>
</dbReference>
<dbReference type="Proteomes" id="UP001595696">
    <property type="component" value="Unassembled WGS sequence"/>
</dbReference>
<evidence type="ECO:0000313" key="3">
    <source>
        <dbReference type="Proteomes" id="UP001595696"/>
    </source>
</evidence>
<organism evidence="2 3">
    <name type="scientific">Nocardia jiangsuensis</name>
    <dbReference type="NCBI Taxonomy" id="1691563"/>
    <lineage>
        <taxon>Bacteria</taxon>
        <taxon>Bacillati</taxon>
        <taxon>Actinomycetota</taxon>
        <taxon>Actinomycetes</taxon>
        <taxon>Mycobacteriales</taxon>
        <taxon>Nocardiaceae</taxon>
        <taxon>Nocardia</taxon>
    </lineage>
</organism>
<name>A0ABV8DM84_9NOCA</name>
<dbReference type="EMBL" id="JBHSAX010000003">
    <property type="protein sequence ID" value="MFC3960864.1"/>
    <property type="molecule type" value="Genomic_DNA"/>
</dbReference>
<evidence type="ECO:0000256" key="1">
    <source>
        <dbReference type="SAM" id="MobiDB-lite"/>
    </source>
</evidence>
<proteinExistence type="predicted"/>
<feature type="compositionally biased region" description="Low complexity" evidence="1">
    <location>
        <begin position="21"/>
        <end position="32"/>
    </location>
</feature>
<gene>
    <name evidence="2" type="ORF">ACFO0B_02545</name>
</gene>
<evidence type="ECO:0000313" key="2">
    <source>
        <dbReference type="EMBL" id="MFC3960864.1"/>
    </source>
</evidence>
<sequence length="72" mass="7474">MTGTRPPDDPLRPRHEPPADPAAVEPVPPAGRGLRAAAARELTAAQAFTGAAAAVRAVLARYPLTTRIAVRP</sequence>
<keyword evidence="3" id="KW-1185">Reference proteome</keyword>
<comment type="caution">
    <text evidence="2">The sequence shown here is derived from an EMBL/GenBank/DDBJ whole genome shotgun (WGS) entry which is preliminary data.</text>
</comment>
<feature type="region of interest" description="Disordered" evidence="1">
    <location>
        <begin position="1"/>
        <end position="32"/>
    </location>
</feature>
<accession>A0ABV8DM84</accession>
<feature type="compositionally biased region" description="Basic and acidic residues" evidence="1">
    <location>
        <begin position="1"/>
        <end position="18"/>
    </location>
</feature>
<reference evidence="3" key="1">
    <citation type="journal article" date="2019" name="Int. J. Syst. Evol. Microbiol.">
        <title>The Global Catalogue of Microorganisms (GCM) 10K type strain sequencing project: providing services to taxonomists for standard genome sequencing and annotation.</title>
        <authorList>
            <consortium name="The Broad Institute Genomics Platform"/>
            <consortium name="The Broad Institute Genome Sequencing Center for Infectious Disease"/>
            <person name="Wu L."/>
            <person name="Ma J."/>
        </authorList>
    </citation>
    <scope>NUCLEOTIDE SEQUENCE [LARGE SCALE GENOMIC DNA]</scope>
    <source>
        <strain evidence="3">CGMCC 4.7330</strain>
    </source>
</reference>
<protein>
    <submittedName>
        <fullName evidence="2">Uncharacterized protein</fullName>
    </submittedName>
</protein>